<sequence length="83" mass="9838">MGKKPINSLKKEMSACWKLIFSVLSVLDTTSCVVTFPRRLMYQTGRYIFNAMIIGVERTVSKTSCRKFWFYERRRFQCKVLRG</sequence>
<reference evidence="1" key="1">
    <citation type="submission" date="2014-09" db="EMBL/GenBank/DDBJ databases">
        <authorList>
            <person name="Magalhaes I.L.F."/>
            <person name="Oliveira U."/>
            <person name="Santos F.R."/>
            <person name="Vidigal T.H.D.A."/>
            <person name="Brescovit A.D."/>
            <person name="Santos A.J."/>
        </authorList>
    </citation>
    <scope>NUCLEOTIDE SEQUENCE</scope>
    <source>
        <tissue evidence="1">Shoot tissue taken approximately 20 cm above the soil surface</tissue>
    </source>
</reference>
<protein>
    <submittedName>
        <fullName evidence="1">Uncharacterized protein</fullName>
    </submittedName>
</protein>
<organism evidence="1">
    <name type="scientific">Arundo donax</name>
    <name type="common">Giant reed</name>
    <name type="synonym">Donax arundinaceus</name>
    <dbReference type="NCBI Taxonomy" id="35708"/>
    <lineage>
        <taxon>Eukaryota</taxon>
        <taxon>Viridiplantae</taxon>
        <taxon>Streptophyta</taxon>
        <taxon>Embryophyta</taxon>
        <taxon>Tracheophyta</taxon>
        <taxon>Spermatophyta</taxon>
        <taxon>Magnoliopsida</taxon>
        <taxon>Liliopsida</taxon>
        <taxon>Poales</taxon>
        <taxon>Poaceae</taxon>
        <taxon>PACMAD clade</taxon>
        <taxon>Arundinoideae</taxon>
        <taxon>Arundineae</taxon>
        <taxon>Arundo</taxon>
    </lineage>
</organism>
<evidence type="ECO:0000313" key="1">
    <source>
        <dbReference type="EMBL" id="JAD98919.1"/>
    </source>
</evidence>
<proteinExistence type="predicted"/>
<dbReference type="AlphaFoldDB" id="A0A0A9EDQ6"/>
<accession>A0A0A9EDQ6</accession>
<dbReference type="EMBL" id="GBRH01198976">
    <property type="protein sequence ID" value="JAD98919.1"/>
    <property type="molecule type" value="Transcribed_RNA"/>
</dbReference>
<name>A0A0A9EDQ6_ARUDO</name>
<reference evidence="1" key="2">
    <citation type="journal article" date="2015" name="Data Brief">
        <title>Shoot transcriptome of the giant reed, Arundo donax.</title>
        <authorList>
            <person name="Barrero R.A."/>
            <person name="Guerrero F.D."/>
            <person name="Moolhuijzen P."/>
            <person name="Goolsby J.A."/>
            <person name="Tidwell J."/>
            <person name="Bellgard S.E."/>
            <person name="Bellgard M.I."/>
        </authorList>
    </citation>
    <scope>NUCLEOTIDE SEQUENCE</scope>
    <source>
        <tissue evidence="1">Shoot tissue taken approximately 20 cm above the soil surface</tissue>
    </source>
</reference>